<evidence type="ECO:0000313" key="5">
    <source>
        <dbReference type="Proteomes" id="UP000193144"/>
    </source>
</evidence>
<evidence type="ECO:0000313" key="4">
    <source>
        <dbReference type="EMBL" id="ORY00656.1"/>
    </source>
</evidence>
<keyword evidence="5" id="KW-1185">Reference proteome</keyword>
<proteinExistence type="predicted"/>
<dbReference type="CDD" id="cd12087">
    <property type="entry name" value="TM_EGFR-like"/>
    <property type="match status" value="1"/>
</dbReference>
<gene>
    <name evidence="4" type="ORF">BCR34DRAFT_108114</name>
</gene>
<feature type="transmembrane region" description="Helical" evidence="2">
    <location>
        <begin position="228"/>
        <end position="251"/>
    </location>
</feature>
<organism evidence="4 5">
    <name type="scientific">Clohesyomyces aquaticus</name>
    <dbReference type="NCBI Taxonomy" id="1231657"/>
    <lineage>
        <taxon>Eukaryota</taxon>
        <taxon>Fungi</taxon>
        <taxon>Dikarya</taxon>
        <taxon>Ascomycota</taxon>
        <taxon>Pezizomycotina</taxon>
        <taxon>Dothideomycetes</taxon>
        <taxon>Pleosporomycetidae</taxon>
        <taxon>Pleosporales</taxon>
        <taxon>Lindgomycetaceae</taxon>
        <taxon>Clohesyomyces</taxon>
    </lineage>
</organism>
<dbReference type="STRING" id="1231657.A0A1Y1YRR0"/>
<name>A0A1Y1YRR0_9PLEO</name>
<sequence length="361" mass="37724">MHIQALLIAFSASVQYATGVPQNARRDDPALLERQAPVASTTSYVTSTLGYYSAGQESDVGIIWATVSGGIYIPYFTYYTSTGSLYGLCNGPYYISYFASLYPSSSVPSCALTATCSGGYLSYFNPSTSPVLCYTSGSRCLTNLLYSSYGATESPYSSFYCGWLSDTKVNAVSVYQKSPTITAFPSTSSSNSNPTATPNPASASTLPSSTSTSEPSGGGGKLNSNTGVIAGSVIGGVAVLGAIGVAVLYILKRSRRYEHTGPPPATPAPYQNQYQYVGPNDLPEKTVSPAPPVAYDPHLSGHYSQDMSMAGMGTIAGNGTGTPNITIPVPTYPEERNELSGVRSPAYGNQGYGAPPHFGGH</sequence>
<keyword evidence="2" id="KW-1133">Transmembrane helix</keyword>
<evidence type="ECO:0000256" key="2">
    <source>
        <dbReference type="SAM" id="Phobius"/>
    </source>
</evidence>
<reference evidence="4 5" key="1">
    <citation type="submission" date="2016-07" db="EMBL/GenBank/DDBJ databases">
        <title>Pervasive Adenine N6-methylation of Active Genes in Fungi.</title>
        <authorList>
            <consortium name="DOE Joint Genome Institute"/>
            <person name="Mondo S.J."/>
            <person name="Dannebaum R.O."/>
            <person name="Kuo R.C."/>
            <person name="Labutti K."/>
            <person name="Haridas S."/>
            <person name="Kuo A."/>
            <person name="Salamov A."/>
            <person name="Ahrendt S.R."/>
            <person name="Lipzen A."/>
            <person name="Sullivan W."/>
            <person name="Andreopoulos W.B."/>
            <person name="Clum A."/>
            <person name="Lindquist E."/>
            <person name="Daum C."/>
            <person name="Ramamoorthy G.K."/>
            <person name="Gryganskyi A."/>
            <person name="Culley D."/>
            <person name="Magnuson J.K."/>
            <person name="James T.Y."/>
            <person name="O'Malley M.A."/>
            <person name="Stajich J.E."/>
            <person name="Spatafora J.W."/>
            <person name="Visel A."/>
            <person name="Grigoriev I.V."/>
        </authorList>
    </citation>
    <scope>NUCLEOTIDE SEQUENCE [LARGE SCALE GENOMIC DNA]</scope>
    <source>
        <strain evidence="4 5">CBS 115471</strain>
    </source>
</reference>
<evidence type="ECO:0000256" key="3">
    <source>
        <dbReference type="SAM" id="SignalP"/>
    </source>
</evidence>
<feature type="chain" id="PRO_5012756457" description="Mid2 domain-containing protein" evidence="3">
    <location>
        <begin position="20"/>
        <end position="361"/>
    </location>
</feature>
<feature type="region of interest" description="Disordered" evidence="1">
    <location>
        <begin position="183"/>
        <end position="219"/>
    </location>
</feature>
<dbReference type="AlphaFoldDB" id="A0A1Y1YRR0"/>
<keyword evidence="3" id="KW-0732">Signal</keyword>
<protein>
    <recommendedName>
        <fullName evidence="6">Mid2 domain-containing protein</fullName>
    </recommendedName>
</protein>
<feature type="signal peptide" evidence="3">
    <location>
        <begin position="1"/>
        <end position="19"/>
    </location>
</feature>
<dbReference type="Proteomes" id="UP000193144">
    <property type="component" value="Unassembled WGS sequence"/>
</dbReference>
<dbReference type="EMBL" id="MCFA01000180">
    <property type="protein sequence ID" value="ORY00656.1"/>
    <property type="molecule type" value="Genomic_DNA"/>
</dbReference>
<keyword evidence="2" id="KW-0812">Transmembrane</keyword>
<accession>A0A1Y1YRR0</accession>
<evidence type="ECO:0000256" key="1">
    <source>
        <dbReference type="SAM" id="MobiDB-lite"/>
    </source>
</evidence>
<keyword evidence="2" id="KW-0472">Membrane</keyword>
<feature type="region of interest" description="Disordered" evidence="1">
    <location>
        <begin position="342"/>
        <end position="361"/>
    </location>
</feature>
<feature type="compositionally biased region" description="Low complexity" evidence="1">
    <location>
        <begin position="185"/>
        <end position="215"/>
    </location>
</feature>
<comment type="caution">
    <text evidence="4">The sequence shown here is derived from an EMBL/GenBank/DDBJ whole genome shotgun (WGS) entry which is preliminary data.</text>
</comment>
<evidence type="ECO:0008006" key="6">
    <source>
        <dbReference type="Google" id="ProtNLM"/>
    </source>
</evidence>